<dbReference type="PANTHER" id="PTHR36222:SF1">
    <property type="entry name" value="SERINE PROTEASE INHIBITOR RV3364C"/>
    <property type="match status" value="1"/>
</dbReference>
<dbReference type="PANTHER" id="PTHR36222">
    <property type="entry name" value="SERINE PROTEASE INHIBITOR RV3364C"/>
    <property type="match status" value="1"/>
</dbReference>
<feature type="domain" description="Roadblock/LAMTOR2" evidence="1">
    <location>
        <begin position="10"/>
        <end position="104"/>
    </location>
</feature>
<keyword evidence="3" id="KW-1185">Reference proteome</keyword>
<name>A0ABQ5P6D6_9ACTN</name>
<accession>A0ABQ5P6D6</accession>
<dbReference type="Gene3D" id="3.30.450.30">
    <property type="entry name" value="Dynein light chain 2a, cytoplasmic"/>
    <property type="match status" value="1"/>
</dbReference>
<proteinExistence type="predicted"/>
<sequence>MTDTGAGNLAWLLEGFATSAPGTMGALVTSNDGLPLHLHGFTQEGAERVSAIVSGLASLGRGLDRIPGLDLPSGGSLEQVVIYHGNGRLLVGRAGDQAILAVLTRPDAEMSVIAYQMEQLAARLPQHLGTSVRRPKAG</sequence>
<dbReference type="SUPFAM" id="SSF103196">
    <property type="entry name" value="Roadblock/LC7 domain"/>
    <property type="match status" value="1"/>
</dbReference>
<evidence type="ECO:0000259" key="1">
    <source>
        <dbReference type="SMART" id="SM00960"/>
    </source>
</evidence>
<comment type="caution">
    <text evidence="2">The sequence shown here is derived from an EMBL/GenBank/DDBJ whole genome shotgun (WGS) entry which is preliminary data.</text>
</comment>
<reference evidence="2 3" key="1">
    <citation type="submission" date="2022-10" db="EMBL/GenBank/DDBJ databases">
        <title>Draft genome sequence of Streptomyces sp. YSPA8.</title>
        <authorList>
            <person name="Moriuchi R."/>
            <person name="Dohra H."/>
            <person name="Yamamura H."/>
            <person name="Kodani S."/>
        </authorList>
    </citation>
    <scope>NUCLEOTIDE SEQUENCE [LARGE SCALE GENOMIC DNA]</scope>
    <source>
        <strain evidence="2 3">YSPA8</strain>
    </source>
</reference>
<dbReference type="RefSeq" id="WP_323450116.1">
    <property type="nucleotide sequence ID" value="NZ_BSBI01000013.1"/>
</dbReference>
<organism evidence="2 3">
    <name type="scientific">Streptomyces yaizuensis</name>
    <dbReference type="NCBI Taxonomy" id="2989713"/>
    <lineage>
        <taxon>Bacteria</taxon>
        <taxon>Bacillati</taxon>
        <taxon>Actinomycetota</taxon>
        <taxon>Actinomycetes</taxon>
        <taxon>Kitasatosporales</taxon>
        <taxon>Streptomycetaceae</taxon>
        <taxon>Streptomyces</taxon>
    </lineage>
</organism>
<dbReference type="InterPro" id="IPR004942">
    <property type="entry name" value="Roadblock/LAMTOR2_dom"/>
</dbReference>
<dbReference type="SMART" id="SM00960">
    <property type="entry name" value="Robl_LC7"/>
    <property type="match status" value="1"/>
</dbReference>
<dbReference type="InterPro" id="IPR053141">
    <property type="entry name" value="Mycobact_SerProt_Inhib_Rv3364c"/>
</dbReference>
<evidence type="ECO:0000313" key="2">
    <source>
        <dbReference type="EMBL" id="GLF98129.1"/>
    </source>
</evidence>
<dbReference type="Pfam" id="PF03259">
    <property type="entry name" value="Robl_LC7"/>
    <property type="match status" value="1"/>
</dbReference>
<protein>
    <submittedName>
        <fullName evidence="2">Roadblock/LC7 domain-containing protein</fullName>
    </submittedName>
</protein>
<dbReference type="EMBL" id="BSBI01000013">
    <property type="protein sequence ID" value="GLF98129.1"/>
    <property type="molecule type" value="Genomic_DNA"/>
</dbReference>
<dbReference type="Proteomes" id="UP001291653">
    <property type="component" value="Unassembled WGS sequence"/>
</dbReference>
<evidence type="ECO:0000313" key="3">
    <source>
        <dbReference type="Proteomes" id="UP001291653"/>
    </source>
</evidence>
<gene>
    <name evidence="2" type="ORF">SYYSPA8_27550</name>
</gene>